<dbReference type="Proteomes" id="UP001278766">
    <property type="component" value="Unassembled WGS sequence"/>
</dbReference>
<dbReference type="AlphaFoldDB" id="A0AAE0HEM8"/>
<evidence type="ECO:0000256" key="1">
    <source>
        <dbReference type="SAM" id="MobiDB-lite"/>
    </source>
</evidence>
<sequence>MLPLTPLAGRESGCSVVGVPGGRGQVKKKPVQEAANQPTTNGSLNSPTFRSPSAVPEISRVTGIFCFFSEPPPPLLCIISEAKQRRSEPNPSRFRPSRRKRNKETRLAAERRAEYHHSEMVSSMGLCWWKEEAKVVACRSRFVGFHPPCMIGRRRRGLAAMG</sequence>
<organism evidence="2 3">
    <name type="scientific">Chaetomium fimeti</name>
    <dbReference type="NCBI Taxonomy" id="1854472"/>
    <lineage>
        <taxon>Eukaryota</taxon>
        <taxon>Fungi</taxon>
        <taxon>Dikarya</taxon>
        <taxon>Ascomycota</taxon>
        <taxon>Pezizomycotina</taxon>
        <taxon>Sordariomycetes</taxon>
        <taxon>Sordariomycetidae</taxon>
        <taxon>Sordariales</taxon>
        <taxon>Chaetomiaceae</taxon>
        <taxon>Chaetomium</taxon>
    </lineage>
</organism>
<proteinExistence type="predicted"/>
<protein>
    <submittedName>
        <fullName evidence="2">Uncharacterized protein</fullName>
    </submittedName>
</protein>
<name>A0AAE0HEM8_9PEZI</name>
<reference evidence="2" key="1">
    <citation type="journal article" date="2023" name="Mol. Phylogenet. Evol.">
        <title>Genome-scale phylogeny and comparative genomics of the fungal order Sordariales.</title>
        <authorList>
            <person name="Hensen N."/>
            <person name="Bonometti L."/>
            <person name="Westerberg I."/>
            <person name="Brannstrom I.O."/>
            <person name="Guillou S."/>
            <person name="Cros-Aarteil S."/>
            <person name="Calhoun S."/>
            <person name="Haridas S."/>
            <person name="Kuo A."/>
            <person name="Mondo S."/>
            <person name="Pangilinan J."/>
            <person name="Riley R."/>
            <person name="LaButti K."/>
            <person name="Andreopoulos B."/>
            <person name="Lipzen A."/>
            <person name="Chen C."/>
            <person name="Yan M."/>
            <person name="Daum C."/>
            <person name="Ng V."/>
            <person name="Clum A."/>
            <person name="Steindorff A."/>
            <person name="Ohm R.A."/>
            <person name="Martin F."/>
            <person name="Silar P."/>
            <person name="Natvig D.O."/>
            <person name="Lalanne C."/>
            <person name="Gautier V."/>
            <person name="Ament-Velasquez S.L."/>
            <person name="Kruys A."/>
            <person name="Hutchinson M.I."/>
            <person name="Powell A.J."/>
            <person name="Barry K."/>
            <person name="Miller A.N."/>
            <person name="Grigoriev I.V."/>
            <person name="Debuchy R."/>
            <person name="Gladieux P."/>
            <person name="Hiltunen Thoren M."/>
            <person name="Johannesson H."/>
        </authorList>
    </citation>
    <scope>NUCLEOTIDE SEQUENCE</scope>
    <source>
        <strain evidence="2">CBS 168.71</strain>
    </source>
</reference>
<reference evidence="2" key="2">
    <citation type="submission" date="2023-06" db="EMBL/GenBank/DDBJ databases">
        <authorList>
            <consortium name="Lawrence Berkeley National Laboratory"/>
            <person name="Haridas S."/>
            <person name="Hensen N."/>
            <person name="Bonometti L."/>
            <person name="Westerberg I."/>
            <person name="Brannstrom I.O."/>
            <person name="Guillou S."/>
            <person name="Cros-Aarteil S."/>
            <person name="Calhoun S."/>
            <person name="Kuo A."/>
            <person name="Mondo S."/>
            <person name="Pangilinan J."/>
            <person name="Riley R."/>
            <person name="Labutti K."/>
            <person name="Andreopoulos B."/>
            <person name="Lipzen A."/>
            <person name="Chen C."/>
            <person name="Yanf M."/>
            <person name="Daum C."/>
            <person name="Ng V."/>
            <person name="Clum A."/>
            <person name="Steindorff A."/>
            <person name="Ohm R."/>
            <person name="Martin F."/>
            <person name="Silar P."/>
            <person name="Natvig D."/>
            <person name="Lalanne C."/>
            <person name="Gautier V."/>
            <person name="Ament-Velasquez S.L."/>
            <person name="Kruys A."/>
            <person name="Hutchinson M.I."/>
            <person name="Powell A.J."/>
            <person name="Barry K."/>
            <person name="Miller A.N."/>
            <person name="Grigoriev I.V."/>
            <person name="Debuchy R."/>
            <person name="Gladieux P."/>
            <person name="Thoren M.H."/>
            <person name="Johannesson H."/>
        </authorList>
    </citation>
    <scope>NUCLEOTIDE SEQUENCE</scope>
    <source>
        <strain evidence="2">CBS 168.71</strain>
    </source>
</reference>
<gene>
    <name evidence="2" type="ORF">B0H64DRAFT_138156</name>
</gene>
<dbReference type="EMBL" id="JAUEPN010000004">
    <property type="protein sequence ID" value="KAK3295103.1"/>
    <property type="molecule type" value="Genomic_DNA"/>
</dbReference>
<keyword evidence="3" id="KW-1185">Reference proteome</keyword>
<accession>A0AAE0HEM8</accession>
<evidence type="ECO:0000313" key="2">
    <source>
        <dbReference type="EMBL" id="KAK3295103.1"/>
    </source>
</evidence>
<evidence type="ECO:0000313" key="3">
    <source>
        <dbReference type="Proteomes" id="UP001278766"/>
    </source>
</evidence>
<comment type="caution">
    <text evidence="2">The sequence shown here is derived from an EMBL/GenBank/DDBJ whole genome shotgun (WGS) entry which is preliminary data.</text>
</comment>
<feature type="region of interest" description="Disordered" evidence="1">
    <location>
        <begin position="80"/>
        <end position="107"/>
    </location>
</feature>
<feature type="compositionally biased region" description="Polar residues" evidence="1">
    <location>
        <begin position="34"/>
        <end position="51"/>
    </location>
</feature>
<dbReference type="RefSeq" id="XP_062658617.1">
    <property type="nucleotide sequence ID" value="XM_062798241.1"/>
</dbReference>
<dbReference type="GeneID" id="87835189"/>
<feature type="region of interest" description="Disordered" evidence="1">
    <location>
        <begin position="11"/>
        <end position="52"/>
    </location>
</feature>